<keyword evidence="3" id="KW-1185">Reference proteome</keyword>
<dbReference type="AlphaFoldDB" id="A0A839H567"/>
<organism evidence="2 3">
    <name type="scientific">Thiospirillum jenense</name>
    <dbReference type="NCBI Taxonomy" id="1653858"/>
    <lineage>
        <taxon>Bacteria</taxon>
        <taxon>Pseudomonadati</taxon>
        <taxon>Pseudomonadota</taxon>
        <taxon>Gammaproteobacteria</taxon>
        <taxon>Chromatiales</taxon>
        <taxon>Chromatiaceae</taxon>
        <taxon>Thiospirillum</taxon>
    </lineage>
</organism>
<dbReference type="InterPro" id="IPR052539">
    <property type="entry name" value="MGD_biosynthesis_adapter"/>
</dbReference>
<dbReference type="GO" id="GO:0006777">
    <property type="term" value="P:Mo-molybdopterin cofactor biosynthetic process"/>
    <property type="evidence" value="ECO:0007669"/>
    <property type="project" value="InterPro"/>
</dbReference>
<dbReference type="NCBIfam" id="TIGR00176">
    <property type="entry name" value="mobB"/>
    <property type="match status" value="1"/>
</dbReference>
<name>A0A839H567_9GAMM</name>
<dbReference type="Proteomes" id="UP000548632">
    <property type="component" value="Unassembled WGS sequence"/>
</dbReference>
<dbReference type="GO" id="GO:0005525">
    <property type="term" value="F:GTP binding"/>
    <property type="evidence" value="ECO:0007669"/>
    <property type="project" value="InterPro"/>
</dbReference>
<protein>
    <submittedName>
        <fullName evidence="2">Molybdopterin-guanine dinucleotide biosynthesis protein B</fullName>
    </submittedName>
</protein>
<dbReference type="CDD" id="cd03116">
    <property type="entry name" value="MobB"/>
    <property type="match status" value="1"/>
</dbReference>
<evidence type="ECO:0000313" key="3">
    <source>
        <dbReference type="Proteomes" id="UP000548632"/>
    </source>
</evidence>
<evidence type="ECO:0000259" key="1">
    <source>
        <dbReference type="Pfam" id="PF03205"/>
    </source>
</evidence>
<dbReference type="Pfam" id="PF03205">
    <property type="entry name" value="MobB"/>
    <property type="match status" value="1"/>
</dbReference>
<accession>A0A839H567</accession>
<dbReference type="SUPFAM" id="SSF52540">
    <property type="entry name" value="P-loop containing nucleoside triphosphate hydrolases"/>
    <property type="match status" value="1"/>
</dbReference>
<dbReference type="PANTHER" id="PTHR40072:SF1">
    <property type="entry name" value="MOLYBDOPTERIN-GUANINE DINUCLEOTIDE BIOSYNTHESIS ADAPTER PROTEIN"/>
    <property type="match status" value="1"/>
</dbReference>
<feature type="domain" description="Molybdopterin-guanine dinucleotide biosynthesis protein B (MobB)" evidence="1">
    <location>
        <begin position="17"/>
        <end position="152"/>
    </location>
</feature>
<evidence type="ECO:0000313" key="2">
    <source>
        <dbReference type="EMBL" id="MBB1125153.1"/>
    </source>
</evidence>
<gene>
    <name evidence="2" type="primary">mobB</name>
    <name evidence="2" type="ORF">HUK38_02770</name>
</gene>
<sequence>MVNNAVVQSAVYYPPCIGFIAPSGTGKTTLLRQLIPLLNQRGLRIGYLKHAHHVFDIDQPGKDSYVIRAAGAAQVIIASEQRWVLLHEGGEADLLPLLARFDSTEFDLVLIEGFHRAHYPKIAVQRTQHSQSIAADHAHYYTDPDLIALVSDAPTTDYSLPLLALNQPAALAEFILNHWTAGRLVIHATAV</sequence>
<dbReference type="InterPro" id="IPR027417">
    <property type="entry name" value="P-loop_NTPase"/>
</dbReference>
<comment type="caution">
    <text evidence="2">The sequence shown here is derived from an EMBL/GenBank/DDBJ whole genome shotgun (WGS) entry which is preliminary data.</text>
</comment>
<dbReference type="InterPro" id="IPR004435">
    <property type="entry name" value="MobB_dom"/>
</dbReference>
<proteinExistence type="predicted"/>
<reference evidence="2 3" key="1">
    <citation type="journal article" date="2020" name="Arch. Microbiol.">
        <title>The genome sequence of the giant phototrophic gammaproteobacterium Thiospirillum jenense gives insight into its physiological properties and phylogenetic relationships.</title>
        <authorList>
            <person name="Imhoff J.F."/>
            <person name="Meyer T.E."/>
            <person name="Kyndt J.A."/>
        </authorList>
    </citation>
    <scope>NUCLEOTIDE SEQUENCE [LARGE SCALE GENOMIC DNA]</scope>
    <source>
        <strain evidence="2 3">DSM 216</strain>
    </source>
</reference>
<dbReference type="Gene3D" id="3.40.50.300">
    <property type="entry name" value="P-loop containing nucleotide triphosphate hydrolases"/>
    <property type="match status" value="1"/>
</dbReference>
<dbReference type="PANTHER" id="PTHR40072">
    <property type="entry name" value="MOLYBDOPTERIN-GUANINE DINUCLEOTIDE BIOSYNTHESIS ADAPTER PROTEIN-RELATED"/>
    <property type="match status" value="1"/>
</dbReference>
<dbReference type="EMBL" id="JABVCQ010000004">
    <property type="protein sequence ID" value="MBB1125153.1"/>
    <property type="molecule type" value="Genomic_DNA"/>
</dbReference>